<evidence type="ECO:0000256" key="6">
    <source>
        <dbReference type="ARBA" id="ARBA00023004"/>
    </source>
</evidence>
<dbReference type="InterPro" id="IPR012347">
    <property type="entry name" value="Ferritin-like"/>
</dbReference>
<dbReference type="KEGG" id="maer:DAI18_03745"/>
<dbReference type="STRING" id="1122240.GCA_000620105_00491"/>
<dbReference type="PIRSF" id="PIRSF002560">
    <property type="entry name" value="Bacterioferritin"/>
    <property type="match status" value="1"/>
</dbReference>
<dbReference type="GO" id="GO:0004322">
    <property type="term" value="F:ferroxidase activity"/>
    <property type="evidence" value="ECO:0007669"/>
    <property type="project" value="TreeGrafter"/>
</dbReference>
<evidence type="ECO:0000256" key="3">
    <source>
        <dbReference type="ARBA" id="ARBA00022448"/>
    </source>
</evidence>
<evidence type="ECO:0000256" key="11">
    <source>
        <dbReference type="RuleBase" id="RU000623"/>
    </source>
</evidence>
<feature type="binding site" evidence="10">
    <location>
        <position position="54"/>
    </location>
    <ligand>
        <name>Fe cation</name>
        <dbReference type="ChEBI" id="CHEBI:24875"/>
        <label>1</label>
    </ligand>
</feature>
<keyword evidence="11" id="KW-0349">Heme</keyword>
<evidence type="ECO:0000256" key="10">
    <source>
        <dbReference type="PIRSR" id="PIRSR002560-1"/>
    </source>
</evidence>
<dbReference type="GO" id="GO:0008199">
    <property type="term" value="F:ferric iron binding"/>
    <property type="evidence" value="ECO:0007669"/>
    <property type="project" value="InterPro"/>
</dbReference>
<dbReference type="GO" id="GO:0020037">
    <property type="term" value="F:heme binding"/>
    <property type="evidence" value="ECO:0007669"/>
    <property type="project" value="TreeGrafter"/>
</dbReference>
<dbReference type="GO" id="GO:0006826">
    <property type="term" value="P:iron ion transport"/>
    <property type="evidence" value="ECO:0007669"/>
    <property type="project" value="UniProtKB-KW"/>
</dbReference>
<comment type="catalytic activity">
    <reaction evidence="8">
        <text>Fe(2+)(in) = Fe(2+)(out)</text>
        <dbReference type="Rhea" id="RHEA:28486"/>
        <dbReference type="ChEBI" id="CHEBI:29033"/>
    </reaction>
</comment>
<evidence type="ECO:0000256" key="7">
    <source>
        <dbReference type="ARBA" id="ARBA00023065"/>
    </source>
</evidence>
<dbReference type="OrthoDB" id="9800505at2"/>
<reference evidence="13 14" key="1">
    <citation type="submission" date="2018-04" db="EMBL/GenBank/DDBJ databases">
        <title>Denitrifier Microvirgula.</title>
        <authorList>
            <person name="Anderson E."/>
            <person name="Jang J."/>
            <person name="Ishii S."/>
        </authorList>
    </citation>
    <scope>NUCLEOTIDE SEQUENCE [LARGE SCALE GENOMIC DNA]</scope>
    <source>
        <strain evidence="13 14">BE2.4</strain>
    </source>
</reference>
<evidence type="ECO:0000256" key="9">
    <source>
        <dbReference type="PIRNR" id="PIRNR002560"/>
    </source>
</evidence>
<feature type="binding site" evidence="10">
    <location>
        <position position="127"/>
    </location>
    <ligand>
        <name>Fe cation</name>
        <dbReference type="ChEBI" id="CHEBI:24875"/>
        <label>2</label>
    </ligand>
</feature>
<feature type="binding site" evidence="10">
    <location>
        <position position="127"/>
    </location>
    <ligand>
        <name>Fe cation</name>
        <dbReference type="ChEBI" id="CHEBI:24875"/>
        <label>1</label>
    </ligand>
</feature>
<dbReference type="CDD" id="cd00907">
    <property type="entry name" value="Bacterioferritin"/>
    <property type="match status" value="1"/>
</dbReference>
<dbReference type="EMBL" id="CP028519">
    <property type="protein sequence ID" value="AVY93250.1"/>
    <property type="molecule type" value="Genomic_DNA"/>
</dbReference>
<keyword evidence="6 9" id="KW-0408">Iron</keyword>
<proteinExistence type="inferred from homology"/>
<feature type="binding site" evidence="10">
    <location>
        <position position="93"/>
    </location>
    <ligand>
        <name>Fe cation</name>
        <dbReference type="ChEBI" id="CHEBI:24875"/>
        <label>2</label>
    </ligand>
</feature>
<evidence type="ECO:0000256" key="2">
    <source>
        <dbReference type="ARBA" id="ARBA00022434"/>
    </source>
</evidence>
<accession>A0A2S0P773</accession>
<evidence type="ECO:0000256" key="8">
    <source>
        <dbReference type="ARBA" id="ARBA00036243"/>
    </source>
</evidence>
<keyword evidence="14" id="KW-1185">Reference proteome</keyword>
<feature type="binding site" evidence="10">
    <location>
        <position position="50"/>
    </location>
    <ligand>
        <name>Fe cation</name>
        <dbReference type="ChEBI" id="CHEBI:24875"/>
        <label>3</label>
    </ligand>
</feature>
<dbReference type="RefSeq" id="WP_028497973.1">
    <property type="nucleotide sequence ID" value="NZ_CALFSO010000132.1"/>
</dbReference>
<dbReference type="InterPro" id="IPR009040">
    <property type="entry name" value="Ferritin-like_diiron"/>
</dbReference>
<dbReference type="InterPro" id="IPR009078">
    <property type="entry name" value="Ferritin-like_SF"/>
</dbReference>
<dbReference type="InterPro" id="IPR008331">
    <property type="entry name" value="Ferritin_DPS_dom"/>
</dbReference>
<feature type="binding site" evidence="10">
    <location>
        <position position="130"/>
    </location>
    <ligand>
        <name>Fe cation</name>
        <dbReference type="ChEBI" id="CHEBI:24875"/>
        <label>2</label>
    </ligand>
</feature>
<evidence type="ECO:0000256" key="5">
    <source>
        <dbReference type="ARBA" id="ARBA00023002"/>
    </source>
</evidence>
<keyword evidence="7" id="KW-0406">Ion transport</keyword>
<dbReference type="PROSITE" id="PS00549">
    <property type="entry name" value="BACTERIOFERRITIN"/>
    <property type="match status" value="1"/>
</dbReference>
<comment type="function">
    <text evidence="11">Iron-storage protein.</text>
</comment>
<dbReference type="Proteomes" id="UP000244173">
    <property type="component" value="Chromosome"/>
</dbReference>
<dbReference type="GO" id="GO:0005829">
    <property type="term" value="C:cytosol"/>
    <property type="evidence" value="ECO:0007669"/>
    <property type="project" value="TreeGrafter"/>
</dbReference>
<feature type="binding site" evidence="10">
    <location>
        <position position="18"/>
    </location>
    <ligand>
        <name>Fe cation</name>
        <dbReference type="ChEBI" id="CHEBI:24875"/>
        <label>1</label>
    </ligand>
</feature>
<dbReference type="InterPro" id="IPR002024">
    <property type="entry name" value="Bacterioferritin"/>
</dbReference>
<feature type="binding site" evidence="10">
    <location>
        <position position="46"/>
    </location>
    <ligand>
        <name>Fe cation</name>
        <dbReference type="ChEBI" id="CHEBI:24875"/>
        <label>3</label>
    </ligand>
</feature>
<evidence type="ECO:0000313" key="13">
    <source>
        <dbReference type="EMBL" id="AVY93250.1"/>
    </source>
</evidence>
<dbReference type="PROSITE" id="PS50905">
    <property type="entry name" value="FERRITIN_LIKE"/>
    <property type="match status" value="1"/>
</dbReference>
<dbReference type="NCBIfam" id="TIGR00754">
    <property type="entry name" value="bfr"/>
    <property type="match status" value="1"/>
</dbReference>
<dbReference type="PRINTS" id="PR00601">
    <property type="entry name" value="BACFERRITIN"/>
</dbReference>
<evidence type="ECO:0000256" key="1">
    <source>
        <dbReference type="ARBA" id="ARBA00008093"/>
    </source>
</evidence>
<keyword evidence="9 10" id="KW-0479">Metal-binding</keyword>
<gene>
    <name evidence="13" type="primary">bfr</name>
    <name evidence="13" type="ORF">DAI18_03745</name>
</gene>
<comment type="similarity">
    <text evidence="1 9 11">Belongs to the bacterioferritin family.</text>
</comment>
<dbReference type="Gene3D" id="1.20.1260.10">
    <property type="match status" value="1"/>
</dbReference>
<evidence type="ECO:0000256" key="4">
    <source>
        <dbReference type="ARBA" id="ARBA00022496"/>
    </source>
</evidence>
<organism evidence="13 14">
    <name type="scientific">Microvirgula aerodenitrificans</name>
    <dbReference type="NCBI Taxonomy" id="57480"/>
    <lineage>
        <taxon>Bacteria</taxon>
        <taxon>Pseudomonadati</taxon>
        <taxon>Pseudomonadota</taxon>
        <taxon>Betaproteobacteria</taxon>
        <taxon>Neisseriales</taxon>
        <taxon>Aquaspirillaceae</taxon>
        <taxon>Microvirgula</taxon>
    </lineage>
</organism>
<evidence type="ECO:0000259" key="12">
    <source>
        <dbReference type="PROSITE" id="PS50905"/>
    </source>
</evidence>
<dbReference type="PANTHER" id="PTHR30295">
    <property type="entry name" value="BACTERIOFERRITIN"/>
    <property type="match status" value="1"/>
</dbReference>
<sequence length="154" mass="17866">MQGSAKVIGALNHLLVGELAARDQYFIHSRMYEDWGYGKLFERIEHEMQEETEHAAWLIRRILFLGGTPAMVPSALNIGSDVPSMMKSDLELEYQVVRDVRAAMGTCEQEHDYVSRDILLKMLDDTEMDHARWLEQQLRHIDQMGLENYLQSKI</sequence>
<name>A0A2S0P773_9NEIS</name>
<feature type="domain" description="Ferritin-like diiron" evidence="12">
    <location>
        <begin position="1"/>
        <end position="145"/>
    </location>
</feature>
<keyword evidence="2 9" id="KW-0409">Iron storage</keyword>
<feature type="binding site" evidence="10">
    <location>
        <position position="51"/>
    </location>
    <ligand>
        <name>Fe cation</name>
        <dbReference type="ChEBI" id="CHEBI:24875"/>
        <label>2</label>
    </ligand>
</feature>
<evidence type="ECO:0000313" key="14">
    <source>
        <dbReference type="Proteomes" id="UP000244173"/>
    </source>
</evidence>
<protein>
    <recommendedName>
        <fullName evidence="9 11">Bacterioferritin</fullName>
    </recommendedName>
</protein>
<dbReference type="AlphaFoldDB" id="A0A2S0P773"/>
<keyword evidence="4" id="KW-0410">Iron transport</keyword>
<feature type="binding site" evidence="10">
    <location>
        <position position="51"/>
    </location>
    <ligand>
        <name>Fe cation</name>
        <dbReference type="ChEBI" id="CHEBI:24875"/>
        <label>1</label>
    </ligand>
</feature>
<dbReference type="Pfam" id="PF00210">
    <property type="entry name" value="Ferritin"/>
    <property type="match status" value="1"/>
</dbReference>
<dbReference type="GO" id="GO:0006879">
    <property type="term" value="P:intracellular iron ion homeostasis"/>
    <property type="evidence" value="ECO:0007669"/>
    <property type="project" value="UniProtKB-KW"/>
</dbReference>
<keyword evidence="3" id="KW-0813">Transport</keyword>
<dbReference type="PANTHER" id="PTHR30295:SF9">
    <property type="entry name" value="BACTERIOFERRITIN"/>
    <property type="match status" value="1"/>
</dbReference>
<keyword evidence="5" id="KW-0560">Oxidoreductase</keyword>
<dbReference type="SUPFAM" id="SSF47240">
    <property type="entry name" value="Ferritin-like"/>
    <property type="match status" value="1"/>
</dbReference>